<evidence type="ECO:0000256" key="8">
    <source>
        <dbReference type="ARBA" id="ARBA00022840"/>
    </source>
</evidence>
<dbReference type="InterPro" id="IPR017441">
    <property type="entry name" value="Protein_kinase_ATP_BS"/>
</dbReference>
<keyword evidence="10 13" id="KW-0472">Membrane</keyword>
<dbReference type="PROSITE" id="PS50011">
    <property type="entry name" value="PROTEIN_KINASE_DOM"/>
    <property type="match status" value="1"/>
</dbReference>
<dbReference type="Pfam" id="PF11721">
    <property type="entry name" value="Malectin"/>
    <property type="match status" value="1"/>
</dbReference>
<evidence type="ECO:0000256" key="14">
    <source>
        <dbReference type="SAM" id="SignalP"/>
    </source>
</evidence>
<feature type="signal peptide" evidence="14">
    <location>
        <begin position="1"/>
        <end position="24"/>
    </location>
</feature>
<keyword evidence="5 14" id="KW-0732">Signal</keyword>
<keyword evidence="2" id="KW-0723">Serine/threonine-protein kinase</keyword>
<keyword evidence="9 13" id="KW-1133">Transmembrane helix</keyword>
<keyword evidence="6 12" id="KW-0547">Nucleotide-binding</keyword>
<dbReference type="InterPro" id="IPR001245">
    <property type="entry name" value="Ser-Thr/Tyr_kinase_cat_dom"/>
</dbReference>
<evidence type="ECO:0000256" key="2">
    <source>
        <dbReference type="ARBA" id="ARBA00022527"/>
    </source>
</evidence>
<dbReference type="PANTHER" id="PTHR27003:SF325">
    <property type="entry name" value="PROTEIN KINASE DOMAIN-CONTAINING PROTEIN"/>
    <property type="match status" value="1"/>
</dbReference>
<keyword evidence="8 12" id="KW-0067">ATP-binding</keyword>
<dbReference type="InterPro" id="IPR045272">
    <property type="entry name" value="ANXUR1/2-like"/>
</dbReference>
<accession>A0A5D3BF52</accession>
<evidence type="ECO:0000256" key="4">
    <source>
        <dbReference type="ARBA" id="ARBA00022692"/>
    </source>
</evidence>
<dbReference type="FunFam" id="3.30.200.20:FF:000039">
    <property type="entry name" value="receptor-like protein kinase FERONIA"/>
    <property type="match status" value="1"/>
</dbReference>
<dbReference type="FunFam" id="1.10.510.10:FF:000252">
    <property type="entry name" value="Receptor-like protein kinase FERONIA"/>
    <property type="match status" value="1"/>
</dbReference>
<evidence type="ECO:0000256" key="12">
    <source>
        <dbReference type="PROSITE-ProRule" id="PRU10141"/>
    </source>
</evidence>
<evidence type="ECO:0000259" key="15">
    <source>
        <dbReference type="PROSITE" id="PS50011"/>
    </source>
</evidence>
<evidence type="ECO:0000256" key="11">
    <source>
        <dbReference type="ARBA" id="ARBA00023180"/>
    </source>
</evidence>
<dbReference type="SMART" id="SM00220">
    <property type="entry name" value="S_TKc"/>
    <property type="match status" value="1"/>
</dbReference>
<feature type="binding site" evidence="12">
    <location>
        <position position="516"/>
    </location>
    <ligand>
        <name>ATP</name>
        <dbReference type="ChEBI" id="CHEBI:30616"/>
    </ligand>
</feature>
<feature type="transmembrane region" description="Helical" evidence="13">
    <location>
        <begin position="413"/>
        <end position="438"/>
    </location>
</feature>
<evidence type="ECO:0000256" key="13">
    <source>
        <dbReference type="SAM" id="Phobius"/>
    </source>
</evidence>
<dbReference type="InterPro" id="IPR000719">
    <property type="entry name" value="Prot_kinase_dom"/>
</dbReference>
<protein>
    <submittedName>
        <fullName evidence="16">Putative receptor-like protein kinase</fullName>
    </submittedName>
</protein>
<keyword evidence="16" id="KW-0675">Receptor</keyword>
<reference evidence="16 17" key="1">
    <citation type="submission" date="2019-08" db="EMBL/GenBank/DDBJ databases">
        <title>Draft genome sequences of two oriental melons (Cucumis melo L. var makuwa).</title>
        <authorList>
            <person name="Kwon S.-Y."/>
        </authorList>
    </citation>
    <scope>NUCLEOTIDE SEQUENCE [LARGE SCALE GENOMIC DNA]</scope>
    <source>
        <strain evidence="17">cv. Chang Bougi</strain>
        <tissue evidence="16">Leaf</tissue>
    </source>
</reference>
<dbReference type="SUPFAM" id="SSF56112">
    <property type="entry name" value="Protein kinase-like (PK-like)"/>
    <property type="match status" value="1"/>
</dbReference>
<evidence type="ECO:0000256" key="5">
    <source>
        <dbReference type="ARBA" id="ARBA00022729"/>
    </source>
</evidence>
<dbReference type="Pfam" id="PF07714">
    <property type="entry name" value="PK_Tyr_Ser-Thr"/>
    <property type="match status" value="1"/>
</dbReference>
<evidence type="ECO:0000256" key="9">
    <source>
        <dbReference type="ARBA" id="ARBA00022989"/>
    </source>
</evidence>
<organism evidence="16 17">
    <name type="scientific">Cucumis melo var. makuwa</name>
    <name type="common">Oriental melon</name>
    <dbReference type="NCBI Taxonomy" id="1194695"/>
    <lineage>
        <taxon>Eukaryota</taxon>
        <taxon>Viridiplantae</taxon>
        <taxon>Streptophyta</taxon>
        <taxon>Embryophyta</taxon>
        <taxon>Tracheophyta</taxon>
        <taxon>Spermatophyta</taxon>
        <taxon>Magnoliopsida</taxon>
        <taxon>eudicotyledons</taxon>
        <taxon>Gunneridae</taxon>
        <taxon>Pentapetalae</taxon>
        <taxon>rosids</taxon>
        <taxon>fabids</taxon>
        <taxon>Cucurbitales</taxon>
        <taxon>Cucurbitaceae</taxon>
        <taxon>Benincaseae</taxon>
        <taxon>Cucumis</taxon>
    </lineage>
</organism>
<evidence type="ECO:0000313" key="17">
    <source>
        <dbReference type="Proteomes" id="UP000321947"/>
    </source>
</evidence>
<evidence type="ECO:0000256" key="3">
    <source>
        <dbReference type="ARBA" id="ARBA00022679"/>
    </source>
</evidence>
<dbReference type="GO" id="GO:0004714">
    <property type="term" value="F:transmembrane receptor protein tyrosine kinase activity"/>
    <property type="evidence" value="ECO:0007669"/>
    <property type="project" value="InterPro"/>
</dbReference>
<dbReference type="AlphaFoldDB" id="A0A5D3BF52"/>
<dbReference type="PROSITE" id="PS00107">
    <property type="entry name" value="PROTEIN_KINASE_ATP"/>
    <property type="match status" value="1"/>
</dbReference>
<evidence type="ECO:0000256" key="6">
    <source>
        <dbReference type="ARBA" id="ARBA00022741"/>
    </source>
</evidence>
<feature type="domain" description="Protein kinase" evidence="15">
    <location>
        <begin position="489"/>
        <end position="763"/>
    </location>
</feature>
<dbReference type="PROSITE" id="PS00108">
    <property type="entry name" value="PROTEIN_KINASE_ST"/>
    <property type="match status" value="1"/>
</dbReference>
<dbReference type="Proteomes" id="UP000321947">
    <property type="component" value="Unassembled WGS sequence"/>
</dbReference>
<feature type="chain" id="PRO_5022824889" evidence="14">
    <location>
        <begin position="25"/>
        <end position="833"/>
    </location>
</feature>
<dbReference type="Gene3D" id="2.60.120.430">
    <property type="entry name" value="Galactose-binding lectin"/>
    <property type="match status" value="2"/>
</dbReference>
<dbReference type="Gene3D" id="3.30.200.20">
    <property type="entry name" value="Phosphorylase Kinase, domain 1"/>
    <property type="match status" value="1"/>
</dbReference>
<dbReference type="GO" id="GO:0004674">
    <property type="term" value="F:protein serine/threonine kinase activity"/>
    <property type="evidence" value="ECO:0007669"/>
    <property type="project" value="UniProtKB-KW"/>
</dbReference>
<dbReference type="GO" id="GO:0009506">
    <property type="term" value="C:plasmodesma"/>
    <property type="evidence" value="ECO:0007669"/>
    <property type="project" value="TreeGrafter"/>
</dbReference>
<sequence>MATILFMIFHLLPLLFLQLSFSSAYTRPDKYFLNCGSKSDTELINNRRFIGDANARHFSIYPGKSKKVNNDTIPKSVNEIYGTARVYNKPTWYVFGDINPNGTYVVRLHFFPTLPEIMSQAKFNVSVSCGFQLLSNFSIGNDLKTAVVKEFTLEIEEGAFGIKFSPMESSMAFVNAIELFHVPDYIKPESAFPFSPEVRMNGMEVFFGFTSIPICLQNRVWMGSGMITPETDTLWRTWLPDSEFMPLQSSARTVTFNGKLNFNRQETIYVAPVFVYSNAKVLDMNTSTRSRDSTLTWVFNVKKKSKYFLRLLWCDIANPNSKTFNFDVFIGVNQTSLQSTEVTQDNVFALPFWYEFIIVTDRSGFFNVGIGLINNDPLSRAFLNGIEIMELIDKSFVGVVDLSMGEEKQSPKMIIVGVCVGGVVIIGLIIGLAVFCFVRNRKLRKHRPMLLPQNDPSSEKIVSIADIAPNLNLELKIPFGVINDATDGFDDKKMIGIGGFGKVYAGRIGEKDVAVKRSQPGHGQGIKEFHTEVIIFSQIRHRFLVSLYGYCDENQEMILVYEYMEGGTLKDYLYGSKAKDKVPLTWQKRLEICIDAAKGLHYLHTGSTATIIIHRDIKTTNILLDKELNAKVADFGISKTGVPDAKELDITIRGTYGYLDPEYFNTGQLTEKSDVYSFGVVLFEVLSARAPIVKTAPSEETNLADWAVLCKSRGEIEKLIDPFLVGAIEANSLRKFVEVAEKCVDEVGANRPSMHDVVYDLELALQFQFTPVGDGKGYEGISTTIVEAPWDINSGILDRIPSKGNDDSILLEEDSMTGNARELAAEFRIDCAR</sequence>
<evidence type="ECO:0000256" key="7">
    <source>
        <dbReference type="ARBA" id="ARBA00022777"/>
    </source>
</evidence>
<dbReference type="GO" id="GO:0005524">
    <property type="term" value="F:ATP binding"/>
    <property type="evidence" value="ECO:0007669"/>
    <property type="project" value="UniProtKB-UniRule"/>
</dbReference>
<dbReference type="Gene3D" id="1.10.510.10">
    <property type="entry name" value="Transferase(Phosphotransferase) domain 1"/>
    <property type="match status" value="1"/>
</dbReference>
<keyword evidence="4 13" id="KW-0812">Transmembrane</keyword>
<name>A0A5D3BF52_CUCMM</name>
<keyword evidence="11" id="KW-0325">Glycoprotein</keyword>
<proteinExistence type="predicted"/>
<keyword evidence="7 16" id="KW-0418">Kinase</keyword>
<dbReference type="PANTHER" id="PTHR27003">
    <property type="entry name" value="OS07G0166700 PROTEIN"/>
    <property type="match status" value="1"/>
</dbReference>
<dbReference type="InterPro" id="IPR008271">
    <property type="entry name" value="Ser/Thr_kinase_AS"/>
</dbReference>
<evidence type="ECO:0000313" key="16">
    <source>
        <dbReference type="EMBL" id="TYJ98372.1"/>
    </source>
</evidence>
<dbReference type="EMBL" id="SSTD01018108">
    <property type="protein sequence ID" value="TYJ98372.1"/>
    <property type="molecule type" value="Genomic_DNA"/>
</dbReference>
<dbReference type="GO" id="GO:0005886">
    <property type="term" value="C:plasma membrane"/>
    <property type="evidence" value="ECO:0007669"/>
    <property type="project" value="TreeGrafter"/>
</dbReference>
<dbReference type="InterPro" id="IPR011009">
    <property type="entry name" value="Kinase-like_dom_sf"/>
</dbReference>
<comment type="caution">
    <text evidence="16">The sequence shown here is derived from an EMBL/GenBank/DDBJ whole genome shotgun (WGS) entry which is preliminary data.</text>
</comment>
<keyword evidence="3" id="KW-0808">Transferase</keyword>
<evidence type="ECO:0000256" key="1">
    <source>
        <dbReference type="ARBA" id="ARBA00004479"/>
    </source>
</evidence>
<evidence type="ECO:0000256" key="10">
    <source>
        <dbReference type="ARBA" id="ARBA00023136"/>
    </source>
</evidence>
<comment type="subcellular location">
    <subcellularLocation>
        <location evidence="1">Membrane</location>
        <topology evidence="1">Single-pass type I membrane protein</topology>
    </subcellularLocation>
</comment>
<dbReference type="InterPro" id="IPR021720">
    <property type="entry name" value="Malectin_dom"/>
</dbReference>
<gene>
    <name evidence="16" type="ORF">E5676_scaffold232G001090</name>
</gene>